<comment type="caution">
    <text evidence="5">The sequence shown here is derived from an EMBL/GenBank/DDBJ whole genome shotgun (WGS) entry which is preliminary data.</text>
</comment>
<reference evidence="5 6" key="2">
    <citation type="submission" date="2019-09" db="EMBL/GenBank/DDBJ databases">
        <authorList>
            <person name="Jin C."/>
        </authorList>
    </citation>
    <scope>NUCLEOTIDE SEQUENCE [LARGE SCALE GENOMIC DNA]</scope>
    <source>
        <strain evidence="5 6">AN110305</strain>
    </source>
</reference>
<dbReference type="GO" id="GO:0003700">
    <property type="term" value="F:DNA-binding transcription factor activity"/>
    <property type="evidence" value="ECO:0007669"/>
    <property type="project" value="InterPro"/>
</dbReference>
<dbReference type="Proteomes" id="UP000323454">
    <property type="component" value="Unassembled WGS sequence"/>
</dbReference>
<dbReference type="SUPFAM" id="SSF46785">
    <property type="entry name" value="Winged helix' DNA-binding domain"/>
    <property type="match status" value="1"/>
</dbReference>
<evidence type="ECO:0000256" key="1">
    <source>
        <dbReference type="ARBA" id="ARBA00023015"/>
    </source>
</evidence>
<proteinExistence type="predicted"/>
<dbReference type="PROSITE" id="PS50949">
    <property type="entry name" value="HTH_GNTR"/>
    <property type="match status" value="1"/>
</dbReference>
<feature type="domain" description="HTH gntR-type" evidence="4">
    <location>
        <begin position="11"/>
        <end position="79"/>
    </location>
</feature>
<keyword evidence="2" id="KW-0238">DNA-binding</keyword>
<dbReference type="PANTHER" id="PTHR38445">
    <property type="entry name" value="HTH-TYPE TRANSCRIPTIONAL REPRESSOR YTRA"/>
    <property type="match status" value="1"/>
</dbReference>
<dbReference type="InterPro" id="IPR000524">
    <property type="entry name" value="Tscrpt_reg_HTH_GntR"/>
</dbReference>
<name>A0A5B2X8H2_9PSEU</name>
<dbReference type="Pfam" id="PF00392">
    <property type="entry name" value="GntR"/>
    <property type="match status" value="1"/>
</dbReference>
<dbReference type="RefSeq" id="WP_149851463.1">
    <property type="nucleotide sequence ID" value="NZ_VUOB01000038.1"/>
</dbReference>
<keyword evidence="6" id="KW-1185">Reference proteome</keyword>
<dbReference type="InterPro" id="IPR036390">
    <property type="entry name" value="WH_DNA-bd_sf"/>
</dbReference>
<keyword evidence="3" id="KW-0804">Transcription</keyword>
<evidence type="ECO:0000256" key="2">
    <source>
        <dbReference type="ARBA" id="ARBA00023125"/>
    </source>
</evidence>
<keyword evidence="1" id="KW-0805">Transcription regulation</keyword>
<dbReference type="EMBL" id="VUOB01000038">
    <property type="protein sequence ID" value="KAA2259550.1"/>
    <property type="molecule type" value="Genomic_DNA"/>
</dbReference>
<dbReference type="OrthoDB" id="3192286at2"/>
<evidence type="ECO:0000313" key="6">
    <source>
        <dbReference type="Proteomes" id="UP000323454"/>
    </source>
</evidence>
<evidence type="ECO:0000313" key="5">
    <source>
        <dbReference type="EMBL" id="KAA2259550.1"/>
    </source>
</evidence>
<organism evidence="5 6">
    <name type="scientific">Solihabitans fulvus</name>
    <dbReference type="NCBI Taxonomy" id="1892852"/>
    <lineage>
        <taxon>Bacteria</taxon>
        <taxon>Bacillati</taxon>
        <taxon>Actinomycetota</taxon>
        <taxon>Actinomycetes</taxon>
        <taxon>Pseudonocardiales</taxon>
        <taxon>Pseudonocardiaceae</taxon>
        <taxon>Solihabitans</taxon>
    </lineage>
</organism>
<dbReference type="GO" id="GO:0003677">
    <property type="term" value="F:DNA binding"/>
    <property type="evidence" value="ECO:0007669"/>
    <property type="project" value="UniProtKB-KW"/>
</dbReference>
<gene>
    <name evidence="5" type="ORF">F0L68_21760</name>
</gene>
<protein>
    <submittedName>
        <fullName evidence="5">GntR family transcriptional regulator</fullName>
    </submittedName>
</protein>
<evidence type="ECO:0000256" key="3">
    <source>
        <dbReference type="ARBA" id="ARBA00023163"/>
    </source>
</evidence>
<reference evidence="5 6" key="1">
    <citation type="submission" date="2019-09" db="EMBL/GenBank/DDBJ databases">
        <title>Goodfellowia gen. nov., a new genus of the Pseudonocardineae related to Actinoalloteichus, containing Goodfellowia coeruleoviolacea gen. nov., comb. nov. gen. nov., comb. nov.</title>
        <authorList>
            <person name="Labeda D."/>
        </authorList>
    </citation>
    <scope>NUCLEOTIDE SEQUENCE [LARGE SCALE GENOMIC DNA]</scope>
    <source>
        <strain evidence="5 6">AN110305</strain>
    </source>
</reference>
<accession>A0A5B2X8H2</accession>
<dbReference type="AlphaFoldDB" id="A0A5B2X8H2"/>
<sequence length="133" mass="14202">MILSVDLTSEVPIYQQIRDRVVEAIAARALVEGSPLPSTRQLAADFGINFHTVNKGYDLLRQQGLLRLNRKSGAVVQRDPDSGPPEAGFAEEWQGRLTTLLAEAVAHGVDDAVVLGMCQLVLSSFGGGEGESA</sequence>
<dbReference type="PANTHER" id="PTHR38445:SF12">
    <property type="entry name" value="GNTR-FAMILY TRANSCRIPTIONAL REGULATOR"/>
    <property type="match status" value="1"/>
</dbReference>
<dbReference type="InterPro" id="IPR036388">
    <property type="entry name" value="WH-like_DNA-bd_sf"/>
</dbReference>
<dbReference type="SMART" id="SM00345">
    <property type="entry name" value="HTH_GNTR"/>
    <property type="match status" value="1"/>
</dbReference>
<evidence type="ECO:0000259" key="4">
    <source>
        <dbReference type="PROSITE" id="PS50949"/>
    </source>
</evidence>
<dbReference type="Gene3D" id="1.10.10.10">
    <property type="entry name" value="Winged helix-like DNA-binding domain superfamily/Winged helix DNA-binding domain"/>
    <property type="match status" value="1"/>
</dbReference>